<feature type="domain" description="Folliculin DENN" evidence="2">
    <location>
        <begin position="226"/>
        <end position="327"/>
    </location>
</feature>
<dbReference type="GO" id="GO:0005829">
    <property type="term" value="C:cytosol"/>
    <property type="evidence" value="ECO:0007669"/>
    <property type="project" value="TreeGrafter"/>
</dbReference>
<dbReference type="InterPro" id="IPR021713">
    <property type="entry name" value="Folliculin"/>
</dbReference>
<sequence>MNAIVSICHFCELHGPSVIFCTQAFRDLLDLDALTNVGALELLNSRDSQEEEQLKAEEGSLWKYGRIRTQSHTQRKSTCSNDTCIACRSFPHNEPGYISNDDSARVSYISSQYPLQSELYVLVRQACIRCVLGEKDLFTLVMKPVAMYCLIPSSSEMFKLEDSKDVAGQPRSLAELVGEGEVWQHIHSSFTWILKSGGLRLQERLVEGPPVNIYVADGSTFSSGLSVRQLYNIFGGTIFHRMVHHLLIGHQVIIRGLSTNLLLPKHCYKAMRFSPHYVDSASCNILGLHSLVKIPHVIIGNGNFCLIDVISKCENNDIHEKSYTNILNRTSSIVKVKASKEEGSEKVGKDEQRNPASSEPKDINESIKNLTFKITGEGALPARPPQVLSRIESAVGNSTLTQSTLMVYISTIIYEWINKVKVWIHVQNRIKTCHSSCERMPSPITHSQPVYRSPPVAILRSSTNHLSRSPGVPSLRGSSPGGLSMNPQDAAPQDERYQLLAALGSTEWDVPLLEFWAKNFNKYYGQEIS</sequence>
<dbReference type="GO" id="GO:0000122">
    <property type="term" value="P:negative regulation of transcription by RNA polymerase II"/>
    <property type="evidence" value="ECO:0007669"/>
    <property type="project" value="TreeGrafter"/>
</dbReference>
<dbReference type="Pfam" id="PF16692">
    <property type="entry name" value="Folliculin_C"/>
    <property type="match status" value="1"/>
</dbReference>
<evidence type="ECO:0000256" key="1">
    <source>
        <dbReference type="SAM" id="MobiDB-lite"/>
    </source>
</evidence>
<dbReference type="Gene3D" id="1.10.10.1730">
    <property type="entry name" value="Folliculin"/>
    <property type="match status" value="1"/>
</dbReference>
<feature type="region of interest" description="Disordered" evidence="1">
    <location>
        <begin position="463"/>
        <end position="490"/>
    </location>
</feature>
<proteinExistence type="predicted"/>
<dbReference type="PANTHER" id="PTHR31441">
    <property type="entry name" value="FOLLICULIN FAMILY MEMBER"/>
    <property type="match status" value="1"/>
</dbReference>
<comment type="caution">
    <text evidence="3">The sequence shown here is derived from an EMBL/GenBank/DDBJ whole genome shotgun (WGS) entry which is preliminary data.</text>
</comment>
<keyword evidence="4" id="KW-1185">Reference proteome</keyword>
<evidence type="ECO:0000259" key="2">
    <source>
        <dbReference type="Pfam" id="PF16692"/>
    </source>
</evidence>
<reference evidence="3" key="1">
    <citation type="journal article" date="2021" name="Sci. Adv.">
        <title>The American lobster genome reveals insights on longevity, neural, and immune adaptations.</title>
        <authorList>
            <person name="Polinski J.M."/>
            <person name="Zimin A.V."/>
            <person name="Clark K.F."/>
            <person name="Kohn A.B."/>
            <person name="Sadowski N."/>
            <person name="Timp W."/>
            <person name="Ptitsyn A."/>
            <person name="Khanna P."/>
            <person name="Romanova D.Y."/>
            <person name="Williams P."/>
            <person name="Greenwood S.J."/>
            <person name="Moroz L.L."/>
            <person name="Walt D.R."/>
            <person name="Bodnar A.G."/>
        </authorList>
    </citation>
    <scope>NUCLEOTIDE SEQUENCE</scope>
    <source>
        <strain evidence="3">GMGI-L3</strain>
    </source>
</reference>
<dbReference type="GO" id="GO:1904263">
    <property type="term" value="P:positive regulation of TORC1 signaling"/>
    <property type="evidence" value="ECO:0007669"/>
    <property type="project" value="TreeGrafter"/>
</dbReference>
<dbReference type="Gene3D" id="3.40.50.12430">
    <property type="match status" value="1"/>
</dbReference>
<name>A0A8J5JNH2_HOMAM</name>
<dbReference type="AlphaFoldDB" id="A0A8J5JNH2"/>
<gene>
    <name evidence="3" type="primary">Flcn-L</name>
    <name evidence="3" type="ORF">Hamer_G007788</name>
</gene>
<protein>
    <submittedName>
        <fullName evidence="3">Folliculin-like</fullName>
    </submittedName>
</protein>
<dbReference type="InterPro" id="IPR032035">
    <property type="entry name" value="Folliculin_DENN"/>
</dbReference>
<evidence type="ECO:0000313" key="3">
    <source>
        <dbReference type="EMBL" id="KAG7160996.1"/>
    </source>
</evidence>
<evidence type="ECO:0000313" key="4">
    <source>
        <dbReference type="Proteomes" id="UP000747542"/>
    </source>
</evidence>
<dbReference type="Proteomes" id="UP000747542">
    <property type="component" value="Unassembled WGS sequence"/>
</dbReference>
<organism evidence="3 4">
    <name type="scientific">Homarus americanus</name>
    <name type="common">American lobster</name>
    <dbReference type="NCBI Taxonomy" id="6706"/>
    <lineage>
        <taxon>Eukaryota</taxon>
        <taxon>Metazoa</taxon>
        <taxon>Ecdysozoa</taxon>
        <taxon>Arthropoda</taxon>
        <taxon>Crustacea</taxon>
        <taxon>Multicrustacea</taxon>
        <taxon>Malacostraca</taxon>
        <taxon>Eumalacostraca</taxon>
        <taxon>Eucarida</taxon>
        <taxon>Decapoda</taxon>
        <taxon>Pleocyemata</taxon>
        <taxon>Astacidea</taxon>
        <taxon>Nephropoidea</taxon>
        <taxon>Nephropidae</taxon>
        <taxon>Homarus</taxon>
    </lineage>
</organism>
<dbReference type="GO" id="GO:0005096">
    <property type="term" value="F:GTPase activator activity"/>
    <property type="evidence" value="ECO:0007669"/>
    <property type="project" value="TreeGrafter"/>
</dbReference>
<feature type="region of interest" description="Disordered" evidence="1">
    <location>
        <begin position="338"/>
        <end position="362"/>
    </location>
</feature>
<feature type="compositionally biased region" description="Low complexity" evidence="1">
    <location>
        <begin position="467"/>
        <end position="484"/>
    </location>
</feature>
<dbReference type="PANTHER" id="PTHR31441:SF2">
    <property type="entry name" value="FOLLICULIN"/>
    <property type="match status" value="1"/>
</dbReference>
<accession>A0A8J5JNH2</accession>
<dbReference type="EMBL" id="JAHLQT010030594">
    <property type="protein sequence ID" value="KAG7160996.1"/>
    <property type="molecule type" value="Genomic_DNA"/>
</dbReference>
<dbReference type="InterPro" id="IPR044886">
    <property type="entry name" value="FLCN_DENN_C_sf"/>
</dbReference>